<dbReference type="InterPro" id="IPR029063">
    <property type="entry name" value="SAM-dependent_MTases_sf"/>
</dbReference>
<evidence type="ECO:0000313" key="14">
    <source>
        <dbReference type="Proteomes" id="UP001362899"/>
    </source>
</evidence>
<evidence type="ECO:0000256" key="11">
    <source>
        <dbReference type="SAM" id="MobiDB-lite"/>
    </source>
</evidence>
<evidence type="ECO:0000259" key="12">
    <source>
        <dbReference type="PROSITE" id="PS51686"/>
    </source>
</evidence>
<dbReference type="GO" id="GO:0030488">
    <property type="term" value="P:tRNA methylation"/>
    <property type="evidence" value="ECO:0007669"/>
    <property type="project" value="TreeGrafter"/>
</dbReference>
<keyword evidence="6 10" id="KW-0949">S-adenosyl-L-methionine</keyword>
<feature type="compositionally biased region" description="Basic and acidic residues" evidence="11">
    <location>
        <begin position="654"/>
        <end position="676"/>
    </location>
</feature>
<evidence type="ECO:0000256" key="9">
    <source>
        <dbReference type="ARBA" id="ARBA00023242"/>
    </source>
</evidence>
<sequence length="690" mass="78892">MGRGRSRAPRTNWQDIKKENAQWEDYYLTQGLPTSDKDEFEKYKESCRAELPVTFRITGTSKDVVDIRESMETKYIQKLANQTWDDKPIDPPKPLPFYPNKLAWQVNVGKQIIRRNEKFSEFQRFLVVETNAGNISRQELVSMIPPLLLDVQPHHAVLDTCASPGSKTTQLIEALHQVPNPTGLVIANDSDYKRSHMLTHQIKRLNSPNVMVTNHDAQMYPRISIGNGYLKFDRILCDVPCTGDGTMRKNINVWKDWKVSNGHGLHNLQLNIATRSVHLLKQQGRLVYSTCSLNPIENEAVVAQLLRQFPNLKLVDVSAELPDLKRSPGISKWKVQRNDTKEWRDLDNQDNLPRSWFRPSDDEVAKYNLERCIRVYPNQQNSGGFFIAVLELDGEPIEVKDILAAENFKEKRKAAEESEPKRAKIQTDSNETTTIETDTKETKPEGKPEKAPKLPRDIPANEDPFSFLDPQHPELISCIDFYGLDEKFPKDTLIVRNATGEPTRTIYYVAPSLSPILKNKEQKLKVIHAGIKVFNAQRNDGECKWRVQIEGISMLAPFAHKRIIKTSNIECIKAFCLETFIRFENIAELDSSLRDQLVAVPEGCCIWEINDTIYPLWRGKASANLMAPKENTEELLLRLFSIDKKKLLKEKAELEAAEENKKSEDDNENEEPKPEAPSDLPEEIEVKASA</sequence>
<dbReference type="Gene3D" id="3.40.50.150">
    <property type="entry name" value="Vaccinia Virus protein VP39"/>
    <property type="match status" value="1"/>
</dbReference>
<evidence type="ECO:0000256" key="5">
    <source>
        <dbReference type="ARBA" id="ARBA00022679"/>
    </source>
</evidence>
<evidence type="ECO:0000256" key="1">
    <source>
        <dbReference type="ARBA" id="ARBA00004123"/>
    </source>
</evidence>
<evidence type="ECO:0000256" key="3">
    <source>
        <dbReference type="ARBA" id="ARBA00022555"/>
    </source>
</evidence>
<dbReference type="Pfam" id="PF25376">
    <property type="entry name" value="Pre-PUA_NSUN2"/>
    <property type="match status" value="1"/>
</dbReference>
<dbReference type="InterPro" id="IPR023267">
    <property type="entry name" value="RCMT"/>
</dbReference>
<evidence type="ECO:0000256" key="8">
    <source>
        <dbReference type="ARBA" id="ARBA00022884"/>
    </source>
</evidence>
<dbReference type="InterPro" id="IPR049560">
    <property type="entry name" value="MeTrfase_RsmB-F_NOP2_cat"/>
</dbReference>
<dbReference type="Pfam" id="PF25378">
    <property type="entry name" value="PUA_NSUN2"/>
    <property type="match status" value="1"/>
</dbReference>
<dbReference type="InterPro" id="IPR018314">
    <property type="entry name" value="RsmB/NOL1/NOP2-like_CS"/>
</dbReference>
<dbReference type="AlphaFoldDB" id="A0AAV5RJ06"/>
<keyword evidence="7" id="KW-0819">tRNA processing</keyword>
<feature type="region of interest" description="Disordered" evidence="11">
    <location>
        <begin position="412"/>
        <end position="457"/>
    </location>
</feature>
<dbReference type="PROSITE" id="PS01153">
    <property type="entry name" value="NOL1_NOP2_SUN"/>
    <property type="match status" value="1"/>
</dbReference>
<dbReference type="PRINTS" id="PR02011">
    <property type="entry name" value="RCMTNCL1"/>
</dbReference>
<feature type="compositionally biased region" description="Basic and acidic residues" evidence="11">
    <location>
        <begin position="437"/>
        <end position="456"/>
    </location>
</feature>
<feature type="compositionally biased region" description="Basic and acidic residues" evidence="11">
    <location>
        <begin position="412"/>
        <end position="422"/>
    </location>
</feature>
<keyword evidence="3" id="KW-0820">tRNA-binding</keyword>
<evidence type="ECO:0000256" key="6">
    <source>
        <dbReference type="ARBA" id="ARBA00022691"/>
    </source>
</evidence>
<dbReference type="PANTHER" id="PTHR22808:SF1">
    <property type="entry name" value="RNA CYTOSINE-C(5)-METHYLTRANSFERASE NSUN2-RELATED"/>
    <property type="match status" value="1"/>
</dbReference>
<feature type="domain" description="SAM-dependent MTase RsmB/NOP-type" evidence="12">
    <location>
        <begin position="43"/>
        <end position="393"/>
    </location>
</feature>
<dbReference type="GO" id="GO:0005737">
    <property type="term" value="C:cytoplasm"/>
    <property type="evidence" value="ECO:0007669"/>
    <property type="project" value="TreeGrafter"/>
</dbReference>
<keyword evidence="14" id="KW-1185">Reference proteome</keyword>
<dbReference type="Pfam" id="PF01189">
    <property type="entry name" value="Methyltr_RsmB-F"/>
    <property type="match status" value="1"/>
</dbReference>
<feature type="binding site" evidence="10">
    <location>
        <position position="238"/>
    </location>
    <ligand>
        <name>S-adenosyl-L-methionine</name>
        <dbReference type="ChEBI" id="CHEBI:59789"/>
    </ligand>
</feature>
<dbReference type="EMBL" id="BTGC01000008">
    <property type="protein sequence ID" value="GMM51549.1"/>
    <property type="molecule type" value="Genomic_DNA"/>
</dbReference>
<dbReference type="InterPro" id="IPR001678">
    <property type="entry name" value="MeTrfase_RsmB-F_NOP2_dom"/>
</dbReference>
<reference evidence="13 14" key="1">
    <citation type="journal article" date="2023" name="Elife">
        <title>Identification of key yeast species and microbe-microbe interactions impacting larval growth of Drosophila in the wild.</title>
        <authorList>
            <person name="Mure A."/>
            <person name="Sugiura Y."/>
            <person name="Maeda R."/>
            <person name="Honda K."/>
            <person name="Sakurai N."/>
            <person name="Takahashi Y."/>
            <person name="Watada M."/>
            <person name="Katoh T."/>
            <person name="Gotoh A."/>
            <person name="Gotoh Y."/>
            <person name="Taniguchi I."/>
            <person name="Nakamura K."/>
            <person name="Hayashi T."/>
            <person name="Katayama T."/>
            <person name="Uemura T."/>
            <person name="Hattori Y."/>
        </authorList>
    </citation>
    <scope>NUCLEOTIDE SEQUENCE [LARGE SCALE GENOMIC DNA]</scope>
    <source>
        <strain evidence="13 14">SB-73</strain>
    </source>
</reference>
<evidence type="ECO:0000256" key="4">
    <source>
        <dbReference type="ARBA" id="ARBA00022603"/>
    </source>
</evidence>
<feature type="binding site" evidence="10">
    <location>
        <position position="189"/>
    </location>
    <ligand>
        <name>S-adenosyl-L-methionine</name>
        <dbReference type="ChEBI" id="CHEBI:59789"/>
    </ligand>
</feature>
<dbReference type="PANTHER" id="PTHR22808">
    <property type="entry name" value="NCL1 YEAST -RELATED NOL1/NOP2/FMU SUN DOMAIN-CONTAINING"/>
    <property type="match status" value="1"/>
</dbReference>
<dbReference type="InterPro" id="IPR057285">
    <property type="entry name" value="Pre-PUA_NSUN2"/>
</dbReference>
<keyword evidence="8 10" id="KW-0694">RNA-binding</keyword>
<comment type="subcellular location">
    <subcellularLocation>
        <location evidence="1">Nucleus</location>
    </subcellularLocation>
</comment>
<comment type="caution">
    <text evidence="13">The sequence shown here is derived from an EMBL/GenBank/DDBJ whole genome shotgun (WGS) entry which is preliminary data.</text>
</comment>
<dbReference type="Proteomes" id="UP001362899">
    <property type="component" value="Unassembled WGS sequence"/>
</dbReference>
<comment type="similarity">
    <text evidence="2 10">Belongs to the class I-like SAM-binding methyltransferase superfamily. RsmB/NOP family.</text>
</comment>
<dbReference type="GO" id="GO:0005634">
    <property type="term" value="C:nucleus"/>
    <property type="evidence" value="ECO:0007669"/>
    <property type="project" value="UniProtKB-SubCell"/>
</dbReference>
<protein>
    <submittedName>
        <fullName evidence="13">tRNA (Cytosine-C5-)-methyltransferase</fullName>
    </submittedName>
</protein>
<evidence type="ECO:0000256" key="2">
    <source>
        <dbReference type="ARBA" id="ARBA00007494"/>
    </source>
</evidence>
<comment type="caution">
    <text evidence="10">Lacks conserved residue(s) required for the propagation of feature annotation.</text>
</comment>
<dbReference type="InterPro" id="IPR057286">
    <property type="entry name" value="PUA_NSUN2"/>
</dbReference>
<feature type="region of interest" description="Disordered" evidence="11">
    <location>
        <begin position="654"/>
        <end position="690"/>
    </location>
</feature>
<keyword evidence="9" id="KW-0539">Nucleus</keyword>
<gene>
    <name evidence="13" type="ORF">DASB73_025120</name>
</gene>
<organism evidence="13 14">
    <name type="scientific">Starmerella bacillaris</name>
    <name type="common">Yeast</name>
    <name type="synonym">Candida zemplinina</name>
    <dbReference type="NCBI Taxonomy" id="1247836"/>
    <lineage>
        <taxon>Eukaryota</taxon>
        <taxon>Fungi</taxon>
        <taxon>Dikarya</taxon>
        <taxon>Ascomycota</taxon>
        <taxon>Saccharomycotina</taxon>
        <taxon>Dipodascomycetes</taxon>
        <taxon>Dipodascales</taxon>
        <taxon>Trichomonascaceae</taxon>
        <taxon>Starmerella</taxon>
    </lineage>
</organism>
<keyword evidence="5 10" id="KW-0808">Transferase</keyword>
<dbReference type="GO" id="GO:0016428">
    <property type="term" value="F:tRNA (cytidine-5-)-methyltransferase activity"/>
    <property type="evidence" value="ECO:0007669"/>
    <property type="project" value="InterPro"/>
</dbReference>
<feature type="active site" description="Nucleophile" evidence="10">
    <location>
        <position position="291"/>
    </location>
</feature>
<dbReference type="PRINTS" id="PR02008">
    <property type="entry name" value="RCMTFAMILY"/>
</dbReference>
<dbReference type="SUPFAM" id="SSF53335">
    <property type="entry name" value="S-adenosyl-L-methionine-dependent methyltransferases"/>
    <property type="match status" value="1"/>
</dbReference>
<evidence type="ECO:0000256" key="7">
    <source>
        <dbReference type="ARBA" id="ARBA00022694"/>
    </source>
</evidence>
<proteinExistence type="inferred from homology"/>
<evidence type="ECO:0000313" key="13">
    <source>
        <dbReference type="EMBL" id="GMM51549.1"/>
    </source>
</evidence>
<name>A0AAV5RJ06_STABA</name>
<feature type="compositionally biased region" description="Low complexity" evidence="11">
    <location>
        <begin position="427"/>
        <end position="436"/>
    </location>
</feature>
<dbReference type="PROSITE" id="PS51686">
    <property type="entry name" value="SAM_MT_RSMB_NOP"/>
    <property type="match status" value="1"/>
</dbReference>
<evidence type="ECO:0000256" key="10">
    <source>
        <dbReference type="PROSITE-ProRule" id="PRU01023"/>
    </source>
</evidence>
<feature type="binding site" evidence="10">
    <location>
        <position position="216"/>
    </location>
    <ligand>
        <name>S-adenosyl-L-methionine</name>
        <dbReference type="ChEBI" id="CHEBI:59789"/>
    </ligand>
</feature>
<keyword evidence="4 10" id="KW-0489">Methyltransferase</keyword>
<dbReference type="InterPro" id="IPR023270">
    <property type="entry name" value="RCMT_NCL1"/>
</dbReference>
<dbReference type="GO" id="GO:0000049">
    <property type="term" value="F:tRNA binding"/>
    <property type="evidence" value="ECO:0007669"/>
    <property type="project" value="UniProtKB-KW"/>
</dbReference>
<accession>A0AAV5RJ06</accession>